<evidence type="ECO:0000313" key="2">
    <source>
        <dbReference type="Proteomes" id="UP001519460"/>
    </source>
</evidence>
<evidence type="ECO:0000313" key="1">
    <source>
        <dbReference type="EMBL" id="KAK7494668.1"/>
    </source>
</evidence>
<keyword evidence="2" id="KW-1185">Reference proteome</keyword>
<comment type="caution">
    <text evidence="1">The sequence shown here is derived from an EMBL/GenBank/DDBJ whole genome shotgun (WGS) entry which is preliminary data.</text>
</comment>
<protein>
    <submittedName>
        <fullName evidence="1">Uncharacterized protein</fullName>
    </submittedName>
</protein>
<gene>
    <name evidence="1" type="ORF">BaRGS_00014066</name>
</gene>
<dbReference type="Proteomes" id="UP001519460">
    <property type="component" value="Unassembled WGS sequence"/>
</dbReference>
<dbReference type="AlphaFoldDB" id="A0ABD0L5U5"/>
<accession>A0ABD0L5U5</accession>
<name>A0ABD0L5U5_9CAEN</name>
<sequence>MPANSPPTRAEGVPRERVEQDVLALSLPLSLHATFSDLHTADGISSDDMTWSFRKHLLLSANITAITSYTRCFCGDRKSGTTAKPRRLLS</sequence>
<reference evidence="1 2" key="1">
    <citation type="journal article" date="2023" name="Sci. Data">
        <title>Genome assembly of the Korean intertidal mud-creeper Batillaria attramentaria.</title>
        <authorList>
            <person name="Patra A.K."/>
            <person name="Ho P.T."/>
            <person name="Jun S."/>
            <person name="Lee S.J."/>
            <person name="Kim Y."/>
            <person name="Won Y.J."/>
        </authorList>
    </citation>
    <scope>NUCLEOTIDE SEQUENCE [LARGE SCALE GENOMIC DNA]</scope>
    <source>
        <strain evidence="1">Wonlab-2016</strain>
    </source>
</reference>
<organism evidence="1 2">
    <name type="scientific">Batillaria attramentaria</name>
    <dbReference type="NCBI Taxonomy" id="370345"/>
    <lineage>
        <taxon>Eukaryota</taxon>
        <taxon>Metazoa</taxon>
        <taxon>Spiralia</taxon>
        <taxon>Lophotrochozoa</taxon>
        <taxon>Mollusca</taxon>
        <taxon>Gastropoda</taxon>
        <taxon>Caenogastropoda</taxon>
        <taxon>Sorbeoconcha</taxon>
        <taxon>Cerithioidea</taxon>
        <taxon>Batillariidae</taxon>
        <taxon>Batillaria</taxon>
    </lineage>
</organism>
<dbReference type="EMBL" id="JACVVK020000081">
    <property type="protein sequence ID" value="KAK7494668.1"/>
    <property type="molecule type" value="Genomic_DNA"/>
</dbReference>
<proteinExistence type="predicted"/>